<gene>
    <name evidence="3" type="ORF">SAMN05421684_2515</name>
</gene>
<name>A0A1H3P1U5_9ACTN</name>
<keyword evidence="4" id="KW-1185">Reference proteome</keyword>
<protein>
    <submittedName>
        <fullName evidence="3">Response regulator receiver protein</fullName>
    </submittedName>
</protein>
<evidence type="ECO:0000313" key="3">
    <source>
        <dbReference type="EMBL" id="SDY95077.1"/>
    </source>
</evidence>
<feature type="modified residue" description="4-aspartylphosphate" evidence="1">
    <location>
        <position position="61"/>
    </location>
</feature>
<dbReference type="OrthoDB" id="3395459at2"/>
<dbReference type="AlphaFoldDB" id="A0A1H3P1U5"/>
<dbReference type="EMBL" id="FNQB01000001">
    <property type="protein sequence ID" value="SDY95077.1"/>
    <property type="molecule type" value="Genomic_DNA"/>
</dbReference>
<sequence>MTDRTYTVLLYSDDPKVRDRMRLAVGTRPAADLRVEFVEADDYDACVRLVDDYEIDLMLLDGEATPAGGLGLARQIKDDRPNASPPVCLVLARAADRWLAAYAQVEGTLMFPLDPIETGRTVAAMLRTYAAGGPVTTA</sequence>
<feature type="domain" description="Response regulatory" evidence="2">
    <location>
        <begin position="7"/>
        <end position="126"/>
    </location>
</feature>
<evidence type="ECO:0000259" key="2">
    <source>
        <dbReference type="PROSITE" id="PS50110"/>
    </source>
</evidence>
<accession>A0A1H3P1U5</accession>
<evidence type="ECO:0000313" key="4">
    <source>
        <dbReference type="Proteomes" id="UP000199632"/>
    </source>
</evidence>
<dbReference type="GO" id="GO:0000160">
    <property type="term" value="P:phosphorelay signal transduction system"/>
    <property type="evidence" value="ECO:0007669"/>
    <property type="project" value="InterPro"/>
</dbReference>
<dbReference type="Gene3D" id="3.40.50.2300">
    <property type="match status" value="1"/>
</dbReference>
<dbReference type="PROSITE" id="PS50110">
    <property type="entry name" value="RESPONSE_REGULATORY"/>
    <property type="match status" value="1"/>
</dbReference>
<dbReference type="SUPFAM" id="SSF52172">
    <property type="entry name" value="CheY-like"/>
    <property type="match status" value="1"/>
</dbReference>
<dbReference type="STRING" id="137265.SAMN05421684_2515"/>
<keyword evidence="1" id="KW-0597">Phosphoprotein</keyword>
<dbReference type="RefSeq" id="WP_090790334.1">
    <property type="nucleotide sequence ID" value="NZ_BOND01000025.1"/>
</dbReference>
<dbReference type="InterPro" id="IPR011006">
    <property type="entry name" value="CheY-like_superfamily"/>
</dbReference>
<evidence type="ECO:0000256" key="1">
    <source>
        <dbReference type="PROSITE-ProRule" id="PRU00169"/>
    </source>
</evidence>
<proteinExistence type="predicted"/>
<dbReference type="Proteomes" id="UP000199632">
    <property type="component" value="Unassembled WGS sequence"/>
</dbReference>
<organism evidence="3 4">
    <name type="scientific">Asanoa ishikariensis</name>
    <dbReference type="NCBI Taxonomy" id="137265"/>
    <lineage>
        <taxon>Bacteria</taxon>
        <taxon>Bacillati</taxon>
        <taxon>Actinomycetota</taxon>
        <taxon>Actinomycetes</taxon>
        <taxon>Micromonosporales</taxon>
        <taxon>Micromonosporaceae</taxon>
        <taxon>Asanoa</taxon>
    </lineage>
</organism>
<reference evidence="4" key="1">
    <citation type="submission" date="2016-10" db="EMBL/GenBank/DDBJ databases">
        <authorList>
            <person name="Varghese N."/>
            <person name="Submissions S."/>
        </authorList>
    </citation>
    <scope>NUCLEOTIDE SEQUENCE [LARGE SCALE GENOMIC DNA]</scope>
    <source>
        <strain evidence="4">DSM 44718</strain>
    </source>
</reference>
<dbReference type="InterPro" id="IPR001789">
    <property type="entry name" value="Sig_transdc_resp-reg_receiver"/>
</dbReference>